<dbReference type="Pfam" id="PF07739">
    <property type="entry name" value="TipAS"/>
    <property type="match status" value="1"/>
</dbReference>
<proteinExistence type="predicted"/>
<sequence length="250" mass="28597">MDWMIQDVARMAGTTSRTLRHYDDIGLLRPSRIGRNGYRYYDQEALLRLQRILLLRELNLGLPAIAEVLDGGRQDRVGALHSHLKLLEHERERITRQIESVKMTLRKTKRGEPLMPEEMFGGFDHTEHEQEVTERWGREAYAKGDHWWRSLSAAEKKAFQKRQIEIGQDFGAAHRAGAAADSDQVQAITQRLYDWLSGGSTTPTKEYFIGLGELYVSDPRYTAAYDTTENGTGTAALVRDAMKVYAERNL</sequence>
<keyword evidence="7" id="KW-1185">Reference proteome</keyword>
<keyword evidence="4" id="KW-0804">Transcription</keyword>
<protein>
    <submittedName>
        <fullName evidence="6">MerR family transcriptional regulator</fullName>
    </submittedName>
</protein>
<dbReference type="Gene3D" id="1.10.1660.10">
    <property type="match status" value="1"/>
</dbReference>
<evidence type="ECO:0000256" key="2">
    <source>
        <dbReference type="ARBA" id="ARBA00023015"/>
    </source>
</evidence>
<dbReference type="SUPFAM" id="SSF89082">
    <property type="entry name" value="Antibiotic binding domain of TipA-like multidrug resistance regulators"/>
    <property type="match status" value="1"/>
</dbReference>
<dbReference type="Pfam" id="PF13411">
    <property type="entry name" value="MerR_1"/>
    <property type="match status" value="1"/>
</dbReference>
<evidence type="ECO:0000313" key="6">
    <source>
        <dbReference type="EMBL" id="GIJ12049.1"/>
    </source>
</evidence>
<dbReference type="InterPro" id="IPR000551">
    <property type="entry name" value="MerR-type_HTH_dom"/>
</dbReference>
<reference evidence="6 7" key="1">
    <citation type="submission" date="2021-01" db="EMBL/GenBank/DDBJ databases">
        <title>Whole genome shotgun sequence of Verrucosispora andamanensis NBRC 109075.</title>
        <authorList>
            <person name="Komaki H."/>
            <person name="Tamura T."/>
        </authorList>
    </citation>
    <scope>NUCLEOTIDE SEQUENCE [LARGE SCALE GENOMIC DNA]</scope>
    <source>
        <strain evidence="6 7">NBRC 109075</strain>
    </source>
</reference>
<evidence type="ECO:0000313" key="7">
    <source>
        <dbReference type="Proteomes" id="UP000647017"/>
    </source>
</evidence>
<dbReference type="InterPro" id="IPR012925">
    <property type="entry name" value="TipAS_dom"/>
</dbReference>
<comment type="caution">
    <text evidence="6">The sequence shown here is derived from an EMBL/GenBank/DDBJ whole genome shotgun (WGS) entry which is preliminary data.</text>
</comment>
<keyword evidence="3" id="KW-0238">DNA-binding</keyword>
<name>A0ABQ4I2B8_9ACTN</name>
<keyword evidence="1" id="KW-0678">Repressor</keyword>
<gene>
    <name evidence="6" type="ORF">Van01_52630</name>
</gene>
<dbReference type="SMART" id="SM00422">
    <property type="entry name" value="HTH_MERR"/>
    <property type="match status" value="1"/>
</dbReference>
<dbReference type="EMBL" id="BOOZ01000042">
    <property type="protein sequence ID" value="GIJ12049.1"/>
    <property type="molecule type" value="Genomic_DNA"/>
</dbReference>
<keyword evidence="2" id="KW-0805">Transcription regulation</keyword>
<evidence type="ECO:0000256" key="4">
    <source>
        <dbReference type="ARBA" id="ARBA00023163"/>
    </source>
</evidence>
<dbReference type="PANTHER" id="PTHR30204">
    <property type="entry name" value="REDOX-CYCLING DRUG-SENSING TRANSCRIPTIONAL ACTIVATOR SOXR"/>
    <property type="match status" value="1"/>
</dbReference>
<dbReference type="PANTHER" id="PTHR30204:SF69">
    <property type="entry name" value="MERR-FAMILY TRANSCRIPTIONAL REGULATOR"/>
    <property type="match status" value="1"/>
</dbReference>
<accession>A0ABQ4I2B8</accession>
<dbReference type="Proteomes" id="UP000647017">
    <property type="component" value="Unassembled WGS sequence"/>
</dbReference>
<evidence type="ECO:0000259" key="5">
    <source>
        <dbReference type="PROSITE" id="PS50937"/>
    </source>
</evidence>
<dbReference type="InterPro" id="IPR036244">
    <property type="entry name" value="TipA-like_antibiotic-bd"/>
</dbReference>
<organism evidence="6 7">
    <name type="scientific">Micromonospora andamanensis</name>
    <dbReference type="NCBI Taxonomy" id="1287068"/>
    <lineage>
        <taxon>Bacteria</taxon>
        <taxon>Bacillati</taxon>
        <taxon>Actinomycetota</taxon>
        <taxon>Actinomycetes</taxon>
        <taxon>Micromonosporales</taxon>
        <taxon>Micromonosporaceae</taxon>
        <taxon>Micromonospora</taxon>
    </lineage>
</organism>
<dbReference type="InterPro" id="IPR047057">
    <property type="entry name" value="MerR_fam"/>
</dbReference>
<evidence type="ECO:0000256" key="3">
    <source>
        <dbReference type="ARBA" id="ARBA00023125"/>
    </source>
</evidence>
<dbReference type="Gene3D" id="1.10.490.50">
    <property type="entry name" value="Antibiotic binding domain of TipA-like multidrug resistance regulators"/>
    <property type="match status" value="1"/>
</dbReference>
<feature type="domain" description="HTH merR-type" evidence="5">
    <location>
        <begin position="1"/>
        <end position="71"/>
    </location>
</feature>
<dbReference type="CDD" id="cd01106">
    <property type="entry name" value="HTH_TipAL-Mta"/>
    <property type="match status" value="1"/>
</dbReference>
<dbReference type="SUPFAM" id="SSF46955">
    <property type="entry name" value="Putative DNA-binding domain"/>
    <property type="match status" value="1"/>
</dbReference>
<evidence type="ECO:0000256" key="1">
    <source>
        <dbReference type="ARBA" id="ARBA00022491"/>
    </source>
</evidence>
<dbReference type="PROSITE" id="PS50937">
    <property type="entry name" value="HTH_MERR_2"/>
    <property type="match status" value="1"/>
</dbReference>
<dbReference type="InterPro" id="IPR009061">
    <property type="entry name" value="DNA-bd_dom_put_sf"/>
</dbReference>